<keyword evidence="2" id="KW-1185">Reference proteome</keyword>
<dbReference type="AlphaFoldDB" id="A0A4P6K371"/>
<dbReference type="KEGG" id="kbs:EPA93_44305"/>
<evidence type="ECO:0000313" key="1">
    <source>
        <dbReference type="EMBL" id="QBD82619.1"/>
    </source>
</evidence>
<dbReference type="Proteomes" id="UP000290365">
    <property type="component" value="Chromosome"/>
</dbReference>
<proteinExistence type="predicted"/>
<dbReference type="RefSeq" id="WP_129893688.1">
    <property type="nucleotide sequence ID" value="NZ_CP035758.1"/>
</dbReference>
<sequence length="62" mass="7012">MSRTCPYLNDPSNLTDEQWAILEPLIPPLKPEATFYVQERLTIADAILPVLPSRCRLLCTSP</sequence>
<reference evidence="1 2" key="1">
    <citation type="submission" date="2019-01" db="EMBL/GenBank/DDBJ databases">
        <title>Ktedonosporobacter rubrisoli SCAWS-G2.</title>
        <authorList>
            <person name="Huang Y."/>
            <person name="Yan B."/>
        </authorList>
    </citation>
    <scope>NUCLEOTIDE SEQUENCE [LARGE SCALE GENOMIC DNA]</scope>
    <source>
        <strain evidence="1 2">SCAWS-G2</strain>
    </source>
</reference>
<evidence type="ECO:0000313" key="2">
    <source>
        <dbReference type="Proteomes" id="UP000290365"/>
    </source>
</evidence>
<gene>
    <name evidence="1" type="ORF">EPA93_44305</name>
</gene>
<dbReference type="EMBL" id="CP035758">
    <property type="protein sequence ID" value="QBD82619.1"/>
    <property type="molecule type" value="Genomic_DNA"/>
</dbReference>
<protein>
    <submittedName>
        <fullName evidence="1">Uncharacterized protein</fullName>
    </submittedName>
</protein>
<accession>A0A4P6K371</accession>
<name>A0A4P6K371_KTERU</name>
<organism evidence="1 2">
    <name type="scientific">Ktedonosporobacter rubrisoli</name>
    <dbReference type="NCBI Taxonomy" id="2509675"/>
    <lineage>
        <taxon>Bacteria</taxon>
        <taxon>Bacillati</taxon>
        <taxon>Chloroflexota</taxon>
        <taxon>Ktedonobacteria</taxon>
        <taxon>Ktedonobacterales</taxon>
        <taxon>Ktedonosporobacteraceae</taxon>
        <taxon>Ktedonosporobacter</taxon>
    </lineage>
</organism>